<organism evidence="2">
    <name type="scientific">Hemiselmis tepida</name>
    <dbReference type="NCBI Taxonomy" id="464990"/>
    <lineage>
        <taxon>Eukaryota</taxon>
        <taxon>Cryptophyceae</taxon>
        <taxon>Cryptomonadales</taxon>
        <taxon>Hemiselmidaceae</taxon>
        <taxon>Hemiselmis</taxon>
    </lineage>
</organism>
<feature type="signal peptide" evidence="1">
    <location>
        <begin position="1"/>
        <end position="19"/>
    </location>
</feature>
<reference evidence="2" key="1">
    <citation type="submission" date="2021-01" db="EMBL/GenBank/DDBJ databases">
        <authorList>
            <person name="Corre E."/>
            <person name="Pelletier E."/>
            <person name="Niang G."/>
            <person name="Scheremetjew M."/>
            <person name="Finn R."/>
            <person name="Kale V."/>
            <person name="Holt S."/>
            <person name="Cochrane G."/>
            <person name="Meng A."/>
            <person name="Brown T."/>
            <person name="Cohen L."/>
        </authorList>
    </citation>
    <scope>NUCLEOTIDE SEQUENCE</scope>
    <source>
        <strain evidence="2">CCMP443</strain>
    </source>
</reference>
<protein>
    <submittedName>
        <fullName evidence="2">Uncharacterized protein</fullName>
    </submittedName>
</protein>
<evidence type="ECO:0000256" key="1">
    <source>
        <dbReference type="SAM" id="SignalP"/>
    </source>
</evidence>
<proteinExistence type="predicted"/>
<dbReference type="AlphaFoldDB" id="A0A7S0Z206"/>
<keyword evidence="1" id="KW-0732">Signal</keyword>
<evidence type="ECO:0000313" key="2">
    <source>
        <dbReference type="EMBL" id="CAD8808233.1"/>
    </source>
</evidence>
<accession>A0A7S0Z206</accession>
<gene>
    <name evidence="2" type="ORF">HTEP1355_LOCUS21913</name>
</gene>
<name>A0A7S0Z206_9CRYP</name>
<feature type="chain" id="PRO_5030868317" evidence="1">
    <location>
        <begin position="20"/>
        <end position="135"/>
    </location>
</feature>
<sequence>MISKTTAALLLGVAASASAAGAGQSCFVPSIRAPAMGLSVVSHGSLSASVPASSNAASSRSAGAALCMSASSDKKAPETALSMVKDSVMVKGCVVEDKELASKERVRKIVDLTECVCFVLVHQELARARQAGNDL</sequence>
<dbReference type="EMBL" id="HBFN01037737">
    <property type="protein sequence ID" value="CAD8808233.1"/>
    <property type="molecule type" value="Transcribed_RNA"/>
</dbReference>
<dbReference type="PROSITE" id="PS51257">
    <property type="entry name" value="PROKAR_LIPOPROTEIN"/>
    <property type="match status" value="1"/>
</dbReference>